<dbReference type="Proteomes" id="UP000828251">
    <property type="component" value="Unassembled WGS sequence"/>
</dbReference>
<evidence type="ECO:0000313" key="2">
    <source>
        <dbReference type="Proteomes" id="UP000828251"/>
    </source>
</evidence>
<reference evidence="1 2" key="1">
    <citation type="journal article" date="2021" name="Plant Biotechnol. J.">
        <title>Multi-omics assisted identification of the key and species-specific regulatory components of drought-tolerant mechanisms in Gossypium stocksii.</title>
        <authorList>
            <person name="Yu D."/>
            <person name="Ke L."/>
            <person name="Zhang D."/>
            <person name="Wu Y."/>
            <person name="Sun Y."/>
            <person name="Mei J."/>
            <person name="Sun J."/>
            <person name="Sun Y."/>
        </authorList>
    </citation>
    <scope>NUCLEOTIDE SEQUENCE [LARGE SCALE GENOMIC DNA]</scope>
    <source>
        <strain evidence="2">cv. E1</strain>
        <tissue evidence="1">Leaf</tissue>
    </source>
</reference>
<dbReference type="AlphaFoldDB" id="A0A9D3WJS7"/>
<proteinExistence type="predicted"/>
<organism evidence="1 2">
    <name type="scientific">Gossypium stocksii</name>
    <dbReference type="NCBI Taxonomy" id="47602"/>
    <lineage>
        <taxon>Eukaryota</taxon>
        <taxon>Viridiplantae</taxon>
        <taxon>Streptophyta</taxon>
        <taxon>Embryophyta</taxon>
        <taxon>Tracheophyta</taxon>
        <taxon>Spermatophyta</taxon>
        <taxon>Magnoliopsida</taxon>
        <taxon>eudicotyledons</taxon>
        <taxon>Gunneridae</taxon>
        <taxon>Pentapetalae</taxon>
        <taxon>rosids</taxon>
        <taxon>malvids</taxon>
        <taxon>Malvales</taxon>
        <taxon>Malvaceae</taxon>
        <taxon>Malvoideae</taxon>
        <taxon>Gossypium</taxon>
    </lineage>
</organism>
<gene>
    <name evidence="1" type="ORF">J1N35_001373</name>
</gene>
<accession>A0A9D3WJS7</accession>
<comment type="caution">
    <text evidence="1">The sequence shown here is derived from an EMBL/GenBank/DDBJ whole genome shotgun (WGS) entry which is preliminary data.</text>
</comment>
<protein>
    <submittedName>
        <fullName evidence="1">Uncharacterized protein</fullName>
    </submittedName>
</protein>
<sequence>MSIFDNNSHARCLGRGMKIRIKVVFQKTSIWGLPPFNPNQAPNKLHLCHIQFQKQPPSIERNKHQSAAVGCTD</sequence>
<evidence type="ECO:0000313" key="1">
    <source>
        <dbReference type="EMBL" id="KAH1129995.1"/>
    </source>
</evidence>
<dbReference type="EMBL" id="JAIQCV010000001">
    <property type="protein sequence ID" value="KAH1129995.1"/>
    <property type="molecule type" value="Genomic_DNA"/>
</dbReference>
<name>A0A9D3WJS7_9ROSI</name>
<keyword evidence="2" id="KW-1185">Reference proteome</keyword>